<reference evidence="1 2" key="1">
    <citation type="submission" date="2020-04" db="EMBL/GenBank/DDBJ databases">
        <authorList>
            <person name="Alioto T."/>
            <person name="Alioto T."/>
            <person name="Gomez Garrido J."/>
        </authorList>
    </citation>
    <scope>NUCLEOTIDE SEQUENCE [LARGE SCALE GENOMIC DNA]</scope>
</reference>
<evidence type="ECO:0000313" key="1">
    <source>
        <dbReference type="EMBL" id="CAB3385853.1"/>
    </source>
</evidence>
<gene>
    <name evidence="1" type="ORF">CLODIP_2_CD05422</name>
</gene>
<accession>A0A8S1DZ83</accession>
<comment type="caution">
    <text evidence="1">The sequence shown here is derived from an EMBL/GenBank/DDBJ whole genome shotgun (WGS) entry which is preliminary data.</text>
</comment>
<organism evidence="1 2">
    <name type="scientific">Cloeon dipterum</name>
    <dbReference type="NCBI Taxonomy" id="197152"/>
    <lineage>
        <taxon>Eukaryota</taxon>
        <taxon>Metazoa</taxon>
        <taxon>Ecdysozoa</taxon>
        <taxon>Arthropoda</taxon>
        <taxon>Hexapoda</taxon>
        <taxon>Insecta</taxon>
        <taxon>Pterygota</taxon>
        <taxon>Palaeoptera</taxon>
        <taxon>Ephemeroptera</taxon>
        <taxon>Pisciforma</taxon>
        <taxon>Baetidae</taxon>
        <taxon>Cloeon</taxon>
    </lineage>
</organism>
<dbReference type="Proteomes" id="UP000494165">
    <property type="component" value="Unassembled WGS sequence"/>
</dbReference>
<sequence length="181" mass="20905">MAHFQRINTVHEFNHYYPGVQPNDNHSYLPARFFSNGRYLPGCVEASLQVGLFVYKNEAQQNVVFRAGQYGFDLLLNWEDDLEWRLHLLEHELDLADAFPADPLAQDEFLYFGRCKLNGVYLYGPVRSDDGHICILAQDSSIRVLPEFDILVYKQSKLEEKKAHETQAKTKVIPAQEVITD</sequence>
<evidence type="ECO:0000313" key="2">
    <source>
        <dbReference type="Proteomes" id="UP000494165"/>
    </source>
</evidence>
<protein>
    <submittedName>
        <fullName evidence="1">Uncharacterized protein</fullName>
    </submittedName>
</protein>
<dbReference type="EMBL" id="CADEPI010000436">
    <property type="protein sequence ID" value="CAB3385853.1"/>
    <property type="molecule type" value="Genomic_DNA"/>
</dbReference>
<name>A0A8S1DZ83_9INSE</name>
<dbReference type="AlphaFoldDB" id="A0A8S1DZ83"/>
<proteinExistence type="predicted"/>
<keyword evidence="2" id="KW-1185">Reference proteome</keyword>